<dbReference type="AlphaFoldDB" id="A0A948TPD3"/>
<organism evidence="1 2">
    <name type="scientific">Candidatus Phocaeicola excrementipullorum</name>
    <dbReference type="NCBI Taxonomy" id="2838731"/>
    <lineage>
        <taxon>Bacteria</taxon>
        <taxon>Pseudomonadati</taxon>
        <taxon>Bacteroidota</taxon>
        <taxon>Bacteroidia</taxon>
        <taxon>Bacteroidales</taxon>
        <taxon>Bacteroidaceae</taxon>
        <taxon>Phocaeicola</taxon>
    </lineage>
</organism>
<reference evidence="1" key="2">
    <citation type="submission" date="2021-04" db="EMBL/GenBank/DDBJ databases">
        <authorList>
            <person name="Gilroy R."/>
        </authorList>
    </citation>
    <scope>NUCLEOTIDE SEQUENCE</scope>
    <source>
        <strain evidence="1">8470</strain>
    </source>
</reference>
<dbReference type="InterPro" id="IPR036388">
    <property type="entry name" value="WH-like_DNA-bd_sf"/>
</dbReference>
<reference evidence="1" key="1">
    <citation type="journal article" date="2021" name="PeerJ">
        <title>Extensive microbial diversity within the chicken gut microbiome revealed by metagenomics and culture.</title>
        <authorList>
            <person name="Gilroy R."/>
            <person name="Ravi A."/>
            <person name="Getino M."/>
            <person name="Pursley I."/>
            <person name="Horton D.L."/>
            <person name="Alikhan N.F."/>
            <person name="Baker D."/>
            <person name="Gharbi K."/>
            <person name="Hall N."/>
            <person name="Watson M."/>
            <person name="Adriaenssens E.M."/>
            <person name="Foster-Nyarko E."/>
            <person name="Jarju S."/>
            <person name="Secka A."/>
            <person name="Antonio M."/>
            <person name="Oren A."/>
            <person name="Chaudhuri R.R."/>
            <person name="La Ragione R."/>
            <person name="Hildebrand F."/>
            <person name="Pallen M.J."/>
        </authorList>
    </citation>
    <scope>NUCLEOTIDE SEQUENCE</scope>
    <source>
        <strain evidence="1">8470</strain>
    </source>
</reference>
<evidence type="ECO:0000313" key="1">
    <source>
        <dbReference type="EMBL" id="MBU3857207.1"/>
    </source>
</evidence>
<protein>
    <submittedName>
        <fullName evidence="1">Winged helix-turn-helix domain-containing protein</fullName>
    </submittedName>
</protein>
<gene>
    <name evidence="1" type="ORF">H9928_11825</name>
</gene>
<accession>A0A948TPD3</accession>
<dbReference type="Pfam" id="PF10771">
    <property type="entry name" value="DUF2582"/>
    <property type="match status" value="1"/>
</dbReference>
<evidence type="ECO:0000313" key="2">
    <source>
        <dbReference type="Proteomes" id="UP000784286"/>
    </source>
</evidence>
<dbReference type="EMBL" id="JAHLFJ010000108">
    <property type="protein sequence ID" value="MBU3857207.1"/>
    <property type="molecule type" value="Genomic_DNA"/>
</dbReference>
<comment type="caution">
    <text evidence="1">The sequence shown here is derived from an EMBL/GenBank/DDBJ whole genome shotgun (WGS) entry which is preliminary data.</text>
</comment>
<dbReference type="Gene3D" id="1.10.10.10">
    <property type="entry name" value="Winged helix-like DNA-binding domain superfamily/Winged helix DNA-binding domain"/>
    <property type="match status" value="1"/>
</dbReference>
<name>A0A948TPD3_9BACT</name>
<sequence>MDVQSIGESAGVIWRLLEGEHRKWDYNEIKKATGLPDRQINAAIGWLAREGKLSIDDTTIGKKRVLYIELNYYIG</sequence>
<proteinExistence type="predicted"/>
<dbReference type="Proteomes" id="UP000784286">
    <property type="component" value="Unassembled WGS sequence"/>
</dbReference>
<dbReference type="InterPro" id="IPR019707">
    <property type="entry name" value="DUF2582"/>
</dbReference>